<gene>
    <name evidence="1" type="ORF">FBU59_001302</name>
</gene>
<organism evidence="1 2">
    <name type="scientific">Linderina macrospora</name>
    <dbReference type="NCBI Taxonomy" id="4868"/>
    <lineage>
        <taxon>Eukaryota</taxon>
        <taxon>Fungi</taxon>
        <taxon>Fungi incertae sedis</taxon>
        <taxon>Zoopagomycota</taxon>
        <taxon>Kickxellomycotina</taxon>
        <taxon>Kickxellomycetes</taxon>
        <taxon>Kickxellales</taxon>
        <taxon>Kickxellaceae</taxon>
        <taxon>Linderina</taxon>
    </lineage>
</organism>
<dbReference type="Proteomes" id="UP001150603">
    <property type="component" value="Unassembled WGS sequence"/>
</dbReference>
<proteinExistence type="predicted"/>
<comment type="caution">
    <text evidence="1">The sequence shown here is derived from an EMBL/GenBank/DDBJ whole genome shotgun (WGS) entry which is preliminary data.</text>
</comment>
<protein>
    <submittedName>
        <fullName evidence="1">Uncharacterized protein</fullName>
    </submittedName>
</protein>
<keyword evidence="2" id="KW-1185">Reference proteome</keyword>
<evidence type="ECO:0000313" key="1">
    <source>
        <dbReference type="EMBL" id="KAJ1949085.1"/>
    </source>
</evidence>
<evidence type="ECO:0000313" key="2">
    <source>
        <dbReference type="Proteomes" id="UP001150603"/>
    </source>
</evidence>
<accession>A0ACC1JEC5</accession>
<sequence>MSVRGDGRMTCKYGHMQEGVVVEGSEDYVQSSRKRQGTSTRKAGKWQLRREKRLYGDDARFLILQILQLILKRQVQALVQDLGAPSEITGVVRNLWLMYTTKMENIRFPTHCGVLDADDGDEEDEEEERSSARGGSARKSQQNSELVTADSLFRQYTQTQDDSIDVFLRNVEEDIVRDEEEMAEWEERHGGTDTVHEDSVIDALSAPEDNAAGARARRRTKATAAGQKYEDLIERSVHMEFLPAIIHLGFAWLRYPVSVGDMVRLMADESIPYVNAAGLIPESLKGHMTRVAFNLVNGLSIPGSTRLRSISIAFEHFYQRHYSIDFPAIEPPIQILSLLKRLNMDLRFYPVVMRIVEAARIDIACVMESRALASYRAFGAIIVALQLHYGLDEIGRVPSEETEQFADGLPTLQQFLDKWCEDWEREAPVSVFPALATVDKHRLEAYTGYAKRMLDRETVPLHLERYRELGRRYKYALEKVALDFEGSAGKAGQILPAEFVSKYFGTQAEIQTGASSPVHSQEDNAVVASEQLAELERRLVPIRMPILGAARSGERMRQFSTIAQPLTNHKDLGLKSGRLQAIISRQRQTPGYSIPVLGLVVARCAMLAGITQEMMYTQINLVNYKLFADEIQLENRTPLQARHYYMRYLV</sequence>
<reference evidence="1" key="1">
    <citation type="submission" date="2022-07" db="EMBL/GenBank/DDBJ databases">
        <title>Phylogenomic reconstructions and comparative analyses of Kickxellomycotina fungi.</title>
        <authorList>
            <person name="Reynolds N.K."/>
            <person name="Stajich J.E."/>
            <person name="Barry K."/>
            <person name="Grigoriev I.V."/>
            <person name="Crous P."/>
            <person name="Smith M.E."/>
        </authorList>
    </citation>
    <scope>NUCLEOTIDE SEQUENCE</scope>
    <source>
        <strain evidence="1">NRRL 5244</strain>
    </source>
</reference>
<dbReference type="EMBL" id="JANBPW010000550">
    <property type="protein sequence ID" value="KAJ1949085.1"/>
    <property type="molecule type" value="Genomic_DNA"/>
</dbReference>
<name>A0ACC1JEC5_9FUNG</name>